<dbReference type="InterPro" id="IPR032675">
    <property type="entry name" value="LRR_dom_sf"/>
</dbReference>
<dbReference type="SUPFAM" id="SSF52047">
    <property type="entry name" value="RNI-like"/>
    <property type="match status" value="1"/>
</dbReference>
<dbReference type="Gene3D" id="3.80.10.10">
    <property type="entry name" value="Ribonuclease Inhibitor"/>
    <property type="match status" value="1"/>
</dbReference>
<keyword evidence="2" id="KW-1185">Reference proteome</keyword>
<gene>
    <name evidence="1" type="ORF">SteCoe_28936</name>
</gene>
<dbReference type="EMBL" id="MPUH01000889">
    <property type="protein sequence ID" value="OMJ72579.1"/>
    <property type="molecule type" value="Genomic_DNA"/>
</dbReference>
<comment type="caution">
    <text evidence="1">The sequence shown here is derived from an EMBL/GenBank/DDBJ whole genome shotgun (WGS) entry which is preliminary data.</text>
</comment>
<dbReference type="SMART" id="SM00368">
    <property type="entry name" value="LRR_RI"/>
    <property type="match status" value="6"/>
</dbReference>
<evidence type="ECO:0000313" key="2">
    <source>
        <dbReference type="Proteomes" id="UP000187209"/>
    </source>
</evidence>
<reference evidence="1 2" key="1">
    <citation type="submission" date="2016-11" db="EMBL/GenBank/DDBJ databases">
        <title>The macronuclear genome of Stentor coeruleus: a giant cell with tiny introns.</title>
        <authorList>
            <person name="Slabodnick M."/>
            <person name="Ruby J.G."/>
            <person name="Reiff S.B."/>
            <person name="Swart E.C."/>
            <person name="Gosai S."/>
            <person name="Prabakaran S."/>
            <person name="Witkowska E."/>
            <person name="Larue G.E."/>
            <person name="Fisher S."/>
            <person name="Freeman R.M."/>
            <person name="Gunawardena J."/>
            <person name="Chu W."/>
            <person name="Stover N.A."/>
            <person name="Gregory B.D."/>
            <person name="Nowacki M."/>
            <person name="Derisi J."/>
            <person name="Roy S.W."/>
            <person name="Marshall W.F."/>
            <person name="Sood P."/>
        </authorList>
    </citation>
    <scope>NUCLEOTIDE SEQUENCE [LARGE SCALE GENOMIC DNA]</scope>
    <source>
        <strain evidence="1">WM001</strain>
    </source>
</reference>
<name>A0A1R2B727_9CILI</name>
<sequence length="882" mass="101761">MNSGVNKINGTGKLPLMRRSIEVRIDSPRKMFSQTPRASGRKPKEFPIKFLRPTADNRSGSMDAYGGSVGESARLDFYETYINLPQFSQRNQHQKLEDSPNLAYLGVVEKQKLKPNPFGIVRRKGPETMIDIHQYSMGDTYATAFSEGIRHLKNVSTLNLKANRLSDHGAAQILSTLESKQVKRIILSENRIASQTITALIEHIKLQESKLKVLELENTYISEKALGVLCRVLSEDKKLNKLSLAKNNLSYNSVQPLVEMLKYNQSIKSLDLHWNCLGTTGCVEFLEGLASNDGLVHIDLSYNSFGRKDSLISANAFAKLFSHNQYLQHVDLSNNYFCRKECEVIGEGLKDNQNIYGIHMQGNDCVVDSKGYIIPLEYLNKTEHGHLHRRLMDTQRFKAKVFSRINCWICEDWVEITITWKPQVSGTLTETPIFIHLDCDNYQQCAMSNKGLDFFAINRMVPPGMLKFFFSDSSSFAISKEYNTHILENPVKVEYPTQDGQKNYLCISKTNIIFIEHEPWNNKKPPNIKPRNDPRVKDRTETIIEKIPWTIESSSFKDYRFDTEELMNECADYDCEVSNIKVILSNKAEQDEIRLILKSHYKDISETFRQLSAISGIELFSIGKNVLNEFLKKCAFENEDQVLQETGIIWNLSNAPQAKGEKFNAGNGLCRYEFAEFLLRLSIFLYCKNKKSENIKEAFIKLLNDHALPAMKKYDKSSWHTDKYLKEDVDLFFRLHKQILMGVFEKYAAMGKGPLDKMNLHEFRLMCNEAGLCNEEFILREIDMCFRQAMMTEVDEIKHSEHLEMVYVEFIEAFARMADQLYPDKFGEVLTLKRKMENLMPSMIRICPAKAKIGWEPPSDASYHNMKFRRRVVQTQDYIEPK</sequence>
<dbReference type="InterPro" id="IPR052394">
    <property type="entry name" value="LRR-containing"/>
</dbReference>
<dbReference type="AlphaFoldDB" id="A0A1R2B727"/>
<dbReference type="Gene3D" id="1.10.238.10">
    <property type="entry name" value="EF-hand"/>
    <property type="match status" value="1"/>
</dbReference>
<dbReference type="PANTHER" id="PTHR24114">
    <property type="entry name" value="LEUCINE RICH REPEAT FAMILY PROTEIN"/>
    <property type="match status" value="1"/>
</dbReference>
<proteinExistence type="predicted"/>
<dbReference type="PANTHER" id="PTHR24114:SF2">
    <property type="entry name" value="F-BOX DOMAIN-CONTAINING PROTEIN-RELATED"/>
    <property type="match status" value="1"/>
</dbReference>
<organism evidence="1 2">
    <name type="scientific">Stentor coeruleus</name>
    <dbReference type="NCBI Taxonomy" id="5963"/>
    <lineage>
        <taxon>Eukaryota</taxon>
        <taxon>Sar</taxon>
        <taxon>Alveolata</taxon>
        <taxon>Ciliophora</taxon>
        <taxon>Postciliodesmatophora</taxon>
        <taxon>Heterotrichea</taxon>
        <taxon>Heterotrichida</taxon>
        <taxon>Stentoridae</taxon>
        <taxon>Stentor</taxon>
    </lineage>
</organism>
<evidence type="ECO:0000313" key="1">
    <source>
        <dbReference type="EMBL" id="OMJ72579.1"/>
    </source>
</evidence>
<dbReference type="Proteomes" id="UP000187209">
    <property type="component" value="Unassembled WGS sequence"/>
</dbReference>
<protein>
    <submittedName>
        <fullName evidence="1">Uncharacterized protein</fullName>
    </submittedName>
</protein>
<dbReference type="OrthoDB" id="120976at2759"/>
<accession>A0A1R2B727</accession>